<dbReference type="GO" id="GO:0006281">
    <property type="term" value="P:DNA repair"/>
    <property type="evidence" value="ECO:0007669"/>
    <property type="project" value="UniProtKB-KW"/>
</dbReference>
<evidence type="ECO:0000256" key="1">
    <source>
        <dbReference type="ARBA" id="ARBA00004123"/>
    </source>
</evidence>
<dbReference type="GO" id="GO:0000077">
    <property type="term" value="P:DNA damage checkpoint signaling"/>
    <property type="evidence" value="ECO:0007669"/>
    <property type="project" value="InterPro"/>
</dbReference>
<evidence type="ECO:0000256" key="3">
    <source>
        <dbReference type="ARBA" id="ARBA00022763"/>
    </source>
</evidence>
<dbReference type="GO" id="GO:0030896">
    <property type="term" value="C:checkpoint clamp complex"/>
    <property type="evidence" value="ECO:0007669"/>
    <property type="project" value="TreeGrafter"/>
</dbReference>
<dbReference type="Pfam" id="PF02144">
    <property type="entry name" value="Rad1"/>
    <property type="match status" value="1"/>
</dbReference>
<dbReference type="PANTHER" id="PTHR10870">
    <property type="entry name" value="CELL CYCLE CHECKPOINT PROTEIN RAD1"/>
    <property type="match status" value="1"/>
</dbReference>
<evidence type="ECO:0000313" key="6">
    <source>
        <dbReference type="EMBL" id="KAK8404858.1"/>
    </source>
</evidence>
<protein>
    <recommendedName>
        <fullName evidence="8">Cell cycle checkpoint protein RAD1</fullName>
    </recommendedName>
</protein>
<dbReference type="InterPro" id="IPR046938">
    <property type="entry name" value="DNA_clamp_sf"/>
</dbReference>
<comment type="caution">
    <text evidence="6">The sequence shown here is derived from an EMBL/GenBank/DDBJ whole genome shotgun (WGS) entry which is preliminary data.</text>
</comment>
<organism evidence="6 7">
    <name type="scientific">Scylla paramamosain</name>
    <name type="common">Mud crab</name>
    <dbReference type="NCBI Taxonomy" id="85552"/>
    <lineage>
        <taxon>Eukaryota</taxon>
        <taxon>Metazoa</taxon>
        <taxon>Ecdysozoa</taxon>
        <taxon>Arthropoda</taxon>
        <taxon>Crustacea</taxon>
        <taxon>Multicrustacea</taxon>
        <taxon>Malacostraca</taxon>
        <taxon>Eumalacostraca</taxon>
        <taxon>Eucarida</taxon>
        <taxon>Decapoda</taxon>
        <taxon>Pleocyemata</taxon>
        <taxon>Brachyura</taxon>
        <taxon>Eubrachyura</taxon>
        <taxon>Portunoidea</taxon>
        <taxon>Portunidae</taxon>
        <taxon>Portuninae</taxon>
        <taxon>Scylla</taxon>
    </lineage>
</organism>
<evidence type="ECO:0008006" key="8">
    <source>
        <dbReference type="Google" id="ProtNLM"/>
    </source>
</evidence>
<proteinExistence type="inferred from homology"/>
<dbReference type="InterPro" id="IPR003011">
    <property type="entry name" value="Cell_cycle_checkpoint_Rad1"/>
</dbReference>
<keyword evidence="3" id="KW-0227">DNA damage</keyword>
<dbReference type="EMBL" id="JARAKH010000003">
    <property type="protein sequence ID" value="KAK8404858.1"/>
    <property type="molecule type" value="Genomic_DNA"/>
</dbReference>
<keyword evidence="4" id="KW-0234">DNA repair</keyword>
<dbReference type="AlphaFoldDB" id="A0AAW0V095"/>
<comment type="subcellular location">
    <subcellularLocation>
        <location evidence="1">Nucleus</location>
    </subcellularLocation>
</comment>
<dbReference type="PANTHER" id="PTHR10870:SF0">
    <property type="entry name" value="CELL CYCLE CHECKPOINT PROTEIN RAD1"/>
    <property type="match status" value="1"/>
</dbReference>
<dbReference type="InterPro" id="IPR003021">
    <property type="entry name" value="Rad1_Rec1_Rad17"/>
</dbReference>
<accession>A0AAW0V095</accession>
<keyword evidence="5" id="KW-0539">Nucleus</keyword>
<comment type="similarity">
    <text evidence="2">Belongs to the rad1 family.</text>
</comment>
<dbReference type="SUPFAM" id="SSF55979">
    <property type="entry name" value="DNA clamp"/>
    <property type="match status" value="1"/>
</dbReference>
<evidence type="ECO:0000256" key="2">
    <source>
        <dbReference type="ARBA" id="ARBA00010991"/>
    </source>
</evidence>
<sequence length="279" mass="31917">MSIHPEEEREINDGHFRAKTDNVKNILQILKTMNFRDQANVVLSPSGIKVTVENAKCAQANAFIESDLFQEYEIEEEMVIFKLNLTSWIECLNIFGGGTAGAATPSLKMVYRGHGYPLVLELEEDGVVTDCEIKTEEPEDTLDFDFFSTEVMNKIIMRSECLKEVFTDLDVTSEMVEILMSPDAPYFRVSTFGNYGTSQTEISMESEMVEHFECKQTLKQRYRLSLLKPSIKPLTAALKVSVRMDARGFLCLQFMIRTESHHICFIEYFCCPEEEDSDD</sequence>
<reference evidence="6 7" key="1">
    <citation type="submission" date="2023-03" db="EMBL/GenBank/DDBJ databases">
        <title>High-quality genome of Scylla paramamosain provides insights in environmental adaptation.</title>
        <authorList>
            <person name="Zhang L."/>
        </authorList>
    </citation>
    <scope>NUCLEOTIDE SEQUENCE [LARGE SCALE GENOMIC DNA]</scope>
    <source>
        <strain evidence="6">LZ_2023a</strain>
        <tissue evidence="6">Muscle</tissue>
    </source>
</reference>
<evidence type="ECO:0000256" key="4">
    <source>
        <dbReference type="ARBA" id="ARBA00023204"/>
    </source>
</evidence>
<dbReference type="CDD" id="cd00577">
    <property type="entry name" value="PCNA"/>
    <property type="match status" value="1"/>
</dbReference>
<dbReference type="PRINTS" id="PR01246">
    <property type="entry name" value="RAD1REPAIR"/>
</dbReference>
<name>A0AAW0V095_SCYPA</name>
<dbReference type="PRINTS" id="PR01245">
    <property type="entry name" value="RAD1REC1"/>
</dbReference>
<dbReference type="Gene3D" id="3.70.10.10">
    <property type="match status" value="1"/>
</dbReference>
<dbReference type="Proteomes" id="UP001487740">
    <property type="component" value="Unassembled WGS sequence"/>
</dbReference>
<evidence type="ECO:0000256" key="5">
    <source>
        <dbReference type="ARBA" id="ARBA00023242"/>
    </source>
</evidence>
<evidence type="ECO:0000313" key="7">
    <source>
        <dbReference type="Proteomes" id="UP001487740"/>
    </source>
</evidence>
<keyword evidence="7" id="KW-1185">Reference proteome</keyword>
<gene>
    <name evidence="6" type="ORF">O3P69_001452</name>
</gene>